<sequence length="616" mass="67937">HFLYVTKPDVLQRDWASFQSPNLEPTSSSQPCRLVMYTHQFGGISGGLSVLVAERNIYPVWERGGSLGDLWVKAEIEFVVNSPFQILFVAAIRDQAYGGIAVDDITLSPDCRLSNGSVPPEYFPKPPKKPCAEASKICDFNLDCTNRDDEVQCGDFSYEQGSKGWTDTSIGIQGWRLMNDTSTTDVFLYVAKAAGQQRTEAQTRTPLLGPSGPACTLNFFYSLTGNNTHIGEISVIVVDSVLGFLPRLWEFAGRTGENQSESWIKEEVYIGARDHRFQLVIEAVRSGFDGQVAIDDVAFVKGSCSLPTMCSFEGQRCGYTNNRDGLWVHQSWDATRTGPKTDHSLETEMGYYMLVHSGVDVLPQGSVTTLTSPVRRGLTHTECVYFWYNMGGHNPGTLSVYVKPAHGERILLFSSSINQGHIWRHGMGNVSWPGDWQLQFEVGGGGGKDTYFAIDDIGFSTHSCPTTDDSKLVVQTFSNWTKTELLSLTEAGATWMHYKLDVISETEYQIVFEGLKGVKGALALDDIGYTVGVNCAGEQTDQITSTSPNNTGVIVASVVVAILLMGTLTVLLFLYLRMRNQRQSLTQDLSGDVTYTGFNNDVYESDHVTLPSVFNP</sequence>
<dbReference type="EMBL" id="QNUK01000284">
    <property type="protein sequence ID" value="KAF5896237.1"/>
    <property type="molecule type" value="Genomic_DNA"/>
</dbReference>
<feature type="non-terminal residue" evidence="3">
    <location>
        <position position="1"/>
    </location>
</feature>
<keyword evidence="1" id="KW-1133">Transmembrane helix</keyword>
<comment type="caution">
    <text evidence="3">The sequence shown here is derived from an EMBL/GenBank/DDBJ whole genome shotgun (WGS) entry which is preliminary data.</text>
</comment>
<proteinExistence type="predicted"/>
<dbReference type="Pfam" id="PF00629">
    <property type="entry name" value="MAM"/>
    <property type="match status" value="3"/>
</dbReference>
<dbReference type="OrthoDB" id="8847287at2759"/>
<dbReference type="SUPFAM" id="SSF49899">
    <property type="entry name" value="Concanavalin A-like lectins/glucanases"/>
    <property type="match status" value="3"/>
</dbReference>
<dbReference type="CDD" id="cd06263">
    <property type="entry name" value="MAM"/>
    <property type="match status" value="1"/>
</dbReference>
<evidence type="ECO:0000256" key="1">
    <source>
        <dbReference type="SAM" id="Phobius"/>
    </source>
</evidence>
<feature type="non-terminal residue" evidence="3">
    <location>
        <position position="616"/>
    </location>
</feature>
<dbReference type="PANTHER" id="PTHR23282">
    <property type="entry name" value="APICAL ENDOSOMAL GLYCOPROTEIN PRECURSOR"/>
    <property type="match status" value="1"/>
</dbReference>
<keyword evidence="1" id="KW-0812">Transmembrane</keyword>
<dbReference type="GO" id="GO:0016020">
    <property type="term" value="C:membrane"/>
    <property type="evidence" value="ECO:0007669"/>
    <property type="project" value="InterPro"/>
</dbReference>
<dbReference type="SMART" id="SM00137">
    <property type="entry name" value="MAM"/>
    <property type="match status" value="2"/>
</dbReference>
<dbReference type="Gene3D" id="2.60.120.200">
    <property type="match status" value="3"/>
</dbReference>
<accession>A0A8J4WYE9</accession>
<dbReference type="AlphaFoldDB" id="A0A8J4WYE9"/>
<dbReference type="InterPro" id="IPR051560">
    <property type="entry name" value="MAM_domain-containing"/>
</dbReference>
<feature type="domain" description="MAM" evidence="2">
    <location>
        <begin position="1"/>
        <end position="113"/>
    </location>
</feature>
<protein>
    <submittedName>
        <fullName evidence="3">Apical endosomal glycoprotein</fullName>
    </submittedName>
</protein>
<keyword evidence="4" id="KW-1185">Reference proteome</keyword>
<evidence type="ECO:0000313" key="4">
    <source>
        <dbReference type="Proteomes" id="UP000727407"/>
    </source>
</evidence>
<organism evidence="3 4">
    <name type="scientific">Clarias magur</name>
    <name type="common">Asian catfish</name>
    <name type="synonym">Macropteronotus magur</name>
    <dbReference type="NCBI Taxonomy" id="1594786"/>
    <lineage>
        <taxon>Eukaryota</taxon>
        <taxon>Metazoa</taxon>
        <taxon>Chordata</taxon>
        <taxon>Craniata</taxon>
        <taxon>Vertebrata</taxon>
        <taxon>Euteleostomi</taxon>
        <taxon>Actinopterygii</taxon>
        <taxon>Neopterygii</taxon>
        <taxon>Teleostei</taxon>
        <taxon>Ostariophysi</taxon>
        <taxon>Siluriformes</taxon>
        <taxon>Clariidae</taxon>
        <taxon>Clarias</taxon>
    </lineage>
</organism>
<feature type="domain" description="MAM" evidence="2">
    <location>
        <begin position="492"/>
        <end position="537"/>
    </location>
</feature>
<feature type="domain" description="MAM" evidence="2">
    <location>
        <begin position="136"/>
        <end position="306"/>
    </location>
</feature>
<name>A0A8J4WYE9_CLAMG</name>
<reference evidence="3" key="1">
    <citation type="submission" date="2020-07" db="EMBL/GenBank/DDBJ databases">
        <title>Clarias magur genome sequencing, assembly and annotation.</title>
        <authorList>
            <person name="Kushwaha B."/>
            <person name="Kumar R."/>
            <person name="Das P."/>
            <person name="Joshi C.G."/>
            <person name="Kumar D."/>
            <person name="Nagpure N.S."/>
            <person name="Pandey M."/>
            <person name="Agarwal S."/>
            <person name="Srivastava S."/>
            <person name="Singh M."/>
            <person name="Sahoo L."/>
            <person name="Jayasankar P."/>
            <person name="Meher P.K."/>
            <person name="Koringa P.G."/>
            <person name="Iquebal M.A."/>
            <person name="Das S.P."/>
            <person name="Bit A."/>
            <person name="Patnaik S."/>
            <person name="Patel N."/>
            <person name="Shah T.M."/>
            <person name="Hinsu A."/>
            <person name="Jena J.K."/>
        </authorList>
    </citation>
    <scope>NUCLEOTIDE SEQUENCE</scope>
    <source>
        <strain evidence="3">CIFAMagur01</strain>
        <tissue evidence="3">Testis</tissue>
    </source>
</reference>
<dbReference type="InterPro" id="IPR000998">
    <property type="entry name" value="MAM_dom"/>
</dbReference>
<dbReference type="PANTHER" id="PTHR23282:SF101">
    <property type="entry name" value="MAM DOMAIN-CONTAINING PROTEIN"/>
    <property type="match status" value="1"/>
</dbReference>
<dbReference type="InterPro" id="IPR013320">
    <property type="entry name" value="ConA-like_dom_sf"/>
</dbReference>
<gene>
    <name evidence="3" type="primary">mamdc4</name>
    <name evidence="3" type="ORF">DAT39_014047</name>
</gene>
<keyword evidence="1" id="KW-0472">Membrane</keyword>
<dbReference type="Proteomes" id="UP000727407">
    <property type="component" value="Unassembled WGS sequence"/>
</dbReference>
<evidence type="ECO:0000259" key="2">
    <source>
        <dbReference type="PROSITE" id="PS50060"/>
    </source>
</evidence>
<dbReference type="PROSITE" id="PS50060">
    <property type="entry name" value="MAM_2"/>
    <property type="match status" value="4"/>
</dbReference>
<evidence type="ECO:0000313" key="3">
    <source>
        <dbReference type="EMBL" id="KAF5896237.1"/>
    </source>
</evidence>
<feature type="domain" description="MAM" evidence="2">
    <location>
        <begin position="308"/>
        <end position="466"/>
    </location>
</feature>
<feature type="transmembrane region" description="Helical" evidence="1">
    <location>
        <begin position="553"/>
        <end position="576"/>
    </location>
</feature>